<protein>
    <recommendedName>
        <fullName evidence="3 11">MICOS complex subunit MIC60</fullName>
    </recommendedName>
    <alternativeName>
        <fullName evidence="11">Mitofilin</fullName>
    </alternativeName>
</protein>
<feature type="coiled-coil region" evidence="12">
    <location>
        <begin position="431"/>
        <end position="473"/>
    </location>
</feature>
<dbReference type="OrthoDB" id="10261039at2759"/>
<dbReference type="InterPro" id="IPR019133">
    <property type="entry name" value="MIC60"/>
</dbReference>
<organism evidence="14 15">
    <name type="scientific">Saitozyma podzolica</name>
    <dbReference type="NCBI Taxonomy" id="1890683"/>
    <lineage>
        <taxon>Eukaryota</taxon>
        <taxon>Fungi</taxon>
        <taxon>Dikarya</taxon>
        <taxon>Basidiomycota</taxon>
        <taxon>Agaricomycotina</taxon>
        <taxon>Tremellomycetes</taxon>
        <taxon>Tremellales</taxon>
        <taxon>Trimorphomycetaceae</taxon>
        <taxon>Saitozyma</taxon>
    </lineage>
</organism>
<feature type="compositionally biased region" description="Pro residues" evidence="13">
    <location>
        <begin position="26"/>
        <end position="42"/>
    </location>
</feature>
<feature type="region of interest" description="Disordered" evidence="13">
    <location>
        <begin position="364"/>
        <end position="383"/>
    </location>
</feature>
<comment type="subunit">
    <text evidence="11">Component of the mitochondrial contact site and cristae organizing system (MICOS) complex.</text>
</comment>
<dbReference type="AlphaFoldDB" id="A0A427YDK2"/>
<keyword evidence="9 11" id="KW-0472">Membrane</keyword>
<evidence type="ECO:0000256" key="4">
    <source>
        <dbReference type="ARBA" id="ARBA00022692"/>
    </source>
</evidence>
<evidence type="ECO:0000256" key="7">
    <source>
        <dbReference type="ARBA" id="ARBA00023054"/>
    </source>
</evidence>
<evidence type="ECO:0000313" key="15">
    <source>
        <dbReference type="Proteomes" id="UP000279259"/>
    </source>
</evidence>
<feature type="region of interest" description="Disordered" evidence="13">
    <location>
        <begin position="159"/>
        <end position="191"/>
    </location>
</feature>
<dbReference type="GO" id="GO:0042407">
    <property type="term" value="P:cristae formation"/>
    <property type="evidence" value="ECO:0007669"/>
    <property type="project" value="TreeGrafter"/>
</dbReference>
<name>A0A427YDK2_9TREE</name>
<keyword evidence="7 12" id="KW-0175">Coiled coil</keyword>
<dbReference type="GO" id="GO:0061617">
    <property type="term" value="C:MICOS complex"/>
    <property type="evidence" value="ECO:0007669"/>
    <property type="project" value="TreeGrafter"/>
</dbReference>
<evidence type="ECO:0000313" key="14">
    <source>
        <dbReference type="EMBL" id="RSH89034.1"/>
    </source>
</evidence>
<evidence type="ECO:0000256" key="1">
    <source>
        <dbReference type="ARBA" id="ARBA00004434"/>
    </source>
</evidence>
<feature type="region of interest" description="Disordered" evidence="13">
    <location>
        <begin position="313"/>
        <end position="351"/>
    </location>
</feature>
<dbReference type="EMBL" id="RSCD01000015">
    <property type="protein sequence ID" value="RSH89034.1"/>
    <property type="molecule type" value="Genomic_DNA"/>
</dbReference>
<evidence type="ECO:0000256" key="2">
    <source>
        <dbReference type="ARBA" id="ARBA00010877"/>
    </source>
</evidence>
<proteinExistence type="inferred from homology"/>
<feature type="compositionally biased region" description="Basic and acidic residues" evidence="13">
    <location>
        <begin position="168"/>
        <end position="191"/>
    </location>
</feature>
<dbReference type="Proteomes" id="UP000279259">
    <property type="component" value="Unassembled WGS sequence"/>
</dbReference>
<dbReference type="PANTHER" id="PTHR15415:SF7">
    <property type="entry name" value="MICOS COMPLEX SUBUNIT MIC60"/>
    <property type="match status" value="1"/>
</dbReference>
<comment type="subcellular location">
    <subcellularLocation>
        <location evidence="1 11">Mitochondrion inner membrane</location>
        <topology evidence="1 11">Single-pass membrane protein</topology>
    </subcellularLocation>
</comment>
<feature type="transmembrane region" description="Helical" evidence="11">
    <location>
        <begin position="93"/>
        <end position="111"/>
    </location>
</feature>
<keyword evidence="4 11" id="KW-0812">Transmembrane</keyword>
<feature type="region of interest" description="Disordered" evidence="13">
    <location>
        <begin position="23"/>
        <end position="86"/>
    </location>
</feature>
<evidence type="ECO:0000256" key="13">
    <source>
        <dbReference type="SAM" id="MobiDB-lite"/>
    </source>
</evidence>
<feature type="compositionally biased region" description="Low complexity" evidence="13">
    <location>
        <begin position="43"/>
        <end position="68"/>
    </location>
</feature>
<comment type="caution">
    <text evidence="14">The sequence shown here is derived from an EMBL/GenBank/DDBJ whole genome shotgun (WGS) entry which is preliminary data.</text>
</comment>
<dbReference type="Pfam" id="PF09731">
    <property type="entry name" value="Mitofilin"/>
    <property type="match status" value="1"/>
</dbReference>
<evidence type="ECO:0000256" key="12">
    <source>
        <dbReference type="SAM" id="Coils"/>
    </source>
</evidence>
<evidence type="ECO:0000256" key="3">
    <source>
        <dbReference type="ARBA" id="ARBA00018116"/>
    </source>
</evidence>
<gene>
    <name evidence="14" type="primary">FCJ1</name>
    <name evidence="14" type="ORF">EHS25_002696</name>
</gene>
<comment type="similarity">
    <text evidence="2 11">Belongs to the MICOS complex subunit Mic60 family.</text>
</comment>
<dbReference type="STRING" id="1890683.A0A427YDK2"/>
<evidence type="ECO:0000256" key="5">
    <source>
        <dbReference type="ARBA" id="ARBA00022792"/>
    </source>
</evidence>
<evidence type="ECO:0000256" key="10">
    <source>
        <dbReference type="ARBA" id="ARBA00025571"/>
    </source>
</evidence>
<sequence>MQAQLRLAHIRAARAVVLPQRRLFATPPPPTGLPPSAPPPSGAAPVRPVVVTGAPVTPGSSTVVVPPTTTTPPPPPPPPPHPPRKPRSFFRRFLLYTTVGVLTFYPLSGWLSTRSETYRDIFTSTFPGGEWVADYADEKGWEQFGFGTVSQGAMKGWQKVTGEQPATSKDKVETTAKDAKAEAQRRAEQVKAEAEKRAAQLQKTAKEKAADAKQAVVKKAEETKAAVAKEASKAESEAASLKDRAIAATQEVADKAKALAADAKAKVAEATSNAPFNLSDGVEGVVREAEKALGKGEEKVEAAAKKVEEVITPRGGPRVLPDTQRPRELRPDTVTPVKPTHEGKELYAGPPLPLGFEPPPGYYLAGPPSAKKEPVEDSAEPAKPTLPLLVPKVKEFAEEPIISQLASTIDSLTASLSTPSTSPSPDASSILTKAHDDLTALNQRLADVKKAEKEKLEQSIARKSEEFEAVLRSREAEKAQSEAGLKEEWKQERQTMVDELHEEVVSQGIELQRRWLRSIKSQVETERGGRLAKLDHLTTSLKQLERITLDNSATLDDNVRLHKIWSALRAVQNKADAGDLAFDDELRALKAISIPAPGDDKTGGTVISATLSQLEQSGIAQSGVKSFAALSSWFSNSVAPRVQSASLVPEPEKASVVSHLASMGLSKLMFRPKAAIVEGSDVGAILARAEWCLGEKDLDGAAREVNQLTGWPGKLARDWLREARRTLEVRQALDVVATEATLASLLLV</sequence>
<dbReference type="PANTHER" id="PTHR15415">
    <property type="entry name" value="MITOFILIN"/>
    <property type="match status" value="1"/>
</dbReference>
<accession>A0A427YDK2</accession>
<evidence type="ECO:0000256" key="8">
    <source>
        <dbReference type="ARBA" id="ARBA00023128"/>
    </source>
</evidence>
<feature type="compositionally biased region" description="Pro residues" evidence="13">
    <location>
        <begin position="69"/>
        <end position="81"/>
    </location>
</feature>
<keyword evidence="15" id="KW-1185">Reference proteome</keyword>
<comment type="function">
    <text evidence="10">Component of the MICOS complex, a large protein complex of the mitochondrial inner membrane that plays crucial roles in the maintenance of crista junctions, inner membrane architecture, and formation of contact sites to the outer membrane. Plays a role in keeping cristae membranes connected to the inner boundary membrane. Also promotes protein import via the mitochondrial intermembrane space assembly (MIA) pathway.</text>
</comment>
<keyword evidence="6 11" id="KW-1133">Transmembrane helix</keyword>
<evidence type="ECO:0000256" key="9">
    <source>
        <dbReference type="ARBA" id="ARBA00023136"/>
    </source>
</evidence>
<keyword evidence="5 11" id="KW-0999">Mitochondrion inner membrane</keyword>
<reference evidence="14 15" key="1">
    <citation type="submission" date="2018-11" db="EMBL/GenBank/DDBJ databases">
        <title>Genome sequence of Saitozyma podzolica DSM 27192.</title>
        <authorList>
            <person name="Aliyu H."/>
            <person name="Gorte O."/>
            <person name="Ochsenreither K."/>
        </authorList>
    </citation>
    <scope>NUCLEOTIDE SEQUENCE [LARGE SCALE GENOMIC DNA]</scope>
    <source>
        <strain evidence="14 15">DSM 27192</strain>
    </source>
</reference>
<keyword evidence="8 11" id="KW-0496">Mitochondrion</keyword>
<evidence type="ECO:0000256" key="6">
    <source>
        <dbReference type="ARBA" id="ARBA00022989"/>
    </source>
</evidence>
<evidence type="ECO:0000256" key="11">
    <source>
        <dbReference type="RuleBase" id="RU363000"/>
    </source>
</evidence>